<dbReference type="Pfam" id="PF00005">
    <property type="entry name" value="ABC_tran"/>
    <property type="match status" value="1"/>
</dbReference>
<dbReference type="AlphaFoldDB" id="A0A1V4HT77"/>
<dbReference type="PANTHER" id="PTHR42788:SF13">
    <property type="entry name" value="ALIPHATIC SULFONATES IMPORT ATP-BINDING PROTEIN SSUB"/>
    <property type="match status" value="1"/>
</dbReference>
<dbReference type="CDD" id="cd03293">
    <property type="entry name" value="ABC_NrtD_SsuB_transporters"/>
    <property type="match status" value="1"/>
</dbReference>
<dbReference type="PROSITE" id="PS00211">
    <property type="entry name" value="ABC_TRANSPORTER_1"/>
    <property type="match status" value="1"/>
</dbReference>
<evidence type="ECO:0000256" key="1">
    <source>
        <dbReference type="ARBA" id="ARBA00022448"/>
    </source>
</evidence>
<dbReference type="PROSITE" id="PS50893">
    <property type="entry name" value="ABC_TRANSPORTER_2"/>
    <property type="match status" value="1"/>
</dbReference>
<keyword evidence="1" id="KW-0813">Transport</keyword>
<dbReference type="GO" id="GO:0016887">
    <property type="term" value="F:ATP hydrolysis activity"/>
    <property type="evidence" value="ECO:0007669"/>
    <property type="project" value="InterPro"/>
</dbReference>
<dbReference type="PANTHER" id="PTHR42788">
    <property type="entry name" value="TAURINE IMPORT ATP-BINDING PROTEIN-RELATED"/>
    <property type="match status" value="1"/>
</dbReference>
<feature type="domain" description="ABC transporter" evidence="4">
    <location>
        <begin position="12"/>
        <end position="245"/>
    </location>
</feature>
<dbReference type="GO" id="GO:0005524">
    <property type="term" value="F:ATP binding"/>
    <property type="evidence" value="ECO:0007669"/>
    <property type="project" value="UniProtKB-KW"/>
</dbReference>
<keyword evidence="3 5" id="KW-0067">ATP-binding</keyword>
<evidence type="ECO:0000256" key="2">
    <source>
        <dbReference type="ARBA" id="ARBA00022741"/>
    </source>
</evidence>
<dbReference type="Gene3D" id="3.40.50.300">
    <property type="entry name" value="P-loop containing nucleotide triphosphate hydrolases"/>
    <property type="match status" value="1"/>
</dbReference>
<dbReference type="InterPro" id="IPR050166">
    <property type="entry name" value="ABC_transporter_ATP-bind"/>
</dbReference>
<keyword evidence="6" id="KW-1185">Reference proteome</keyword>
<keyword evidence="2" id="KW-0547">Nucleotide-binding</keyword>
<organism evidence="5 6">
    <name type="scientific">Paenibacillus ferrarius</name>
    <dbReference type="NCBI Taxonomy" id="1469647"/>
    <lineage>
        <taxon>Bacteria</taxon>
        <taxon>Bacillati</taxon>
        <taxon>Bacillota</taxon>
        <taxon>Bacilli</taxon>
        <taxon>Bacillales</taxon>
        <taxon>Paenibacillaceae</taxon>
        <taxon>Paenibacillus</taxon>
    </lineage>
</organism>
<dbReference type="InterPro" id="IPR003593">
    <property type="entry name" value="AAA+_ATPase"/>
</dbReference>
<dbReference type="RefSeq" id="WP_079409027.1">
    <property type="nucleotide sequence ID" value="NZ_MBTG01000001.1"/>
</dbReference>
<protein>
    <submittedName>
        <fullName evidence="5">Sulfonate ABC transporter ATP-binding protein</fullName>
    </submittedName>
</protein>
<dbReference type="InterPro" id="IPR027417">
    <property type="entry name" value="P-loop_NTPase"/>
</dbReference>
<evidence type="ECO:0000313" key="5">
    <source>
        <dbReference type="EMBL" id="OPH62032.1"/>
    </source>
</evidence>
<dbReference type="SMART" id="SM00382">
    <property type="entry name" value="AAA"/>
    <property type="match status" value="1"/>
</dbReference>
<evidence type="ECO:0000259" key="4">
    <source>
        <dbReference type="PROSITE" id="PS50893"/>
    </source>
</evidence>
<name>A0A1V4HT77_9BACL</name>
<accession>A0A1V4HT77</accession>
<evidence type="ECO:0000313" key="6">
    <source>
        <dbReference type="Proteomes" id="UP000190626"/>
    </source>
</evidence>
<dbReference type="SUPFAM" id="SSF52540">
    <property type="entry name" value="P-loop containing nucleoside triphosphate hydrolases"/>
    <property type="match status" value="1"/>
</dbReference>
<sequence>MSSDLSQQKVEISVDGVSMIFGKKGKQATVLQDISFDVYQNEFVSLLGPSGCGKSTLLRLMADLLQPSSGQIIIQKEHPREVRLRRKFGIVFQNPTLFEWRTVRENIELPLEVMGQDRSVYRTVVDQLLETVGLMKFKDYYPWQLSGGMQQRVAIARALSLDPPILFMDEPFSALDEFTKEKLHYELLEIKRKTNKTIVFVTHSIPEAVFLSNRILVLSAHPGRIHSIHPVEFGEERSLQLRESASFHAMTASIRNCFYEESGTNEHQMG</sequence>
<reference evidence="6" key="1">
    <citation type="submission" date="2016-07" db="EMBL/GenBank/DDBJ databases">
        <authorList>
            <person name="Florea S."/>
            <person name="Webb J.S."/>
            <person name="Jaromczyk J."/>
            <person name="Schardl C.L."/>
        </authorList>
    </citation>
    <scope>NUCLEOTIDE SEQUENCE [LARGE SCALE GENOMIC DNA]</scope>
    <source>
        <strain evidence="6">CY1</strain>
    </source>
</reference>
<dbReference type="STRING" id="1469647.BC351_01980"/>
<proteinExistence type="predicted"/>
<comment type="caution">
    <text evidence="5">The sequence shown here is derived from an EMBL/GenBank/DDBJ whole genome shotgun (WGS) entry which is preliminary data.</text>
</comment>
<evidence type="ECO:0000256" key="3">
    <source>
        <dbReference type="ARBA" id="ARBA00022840"/>
    </source>
</evidence>
<dbReference type="InterPro" id="IPR017871">
    <property type="entry name" value="ABC_transporter-like_CS"/>
</dbReference>
<dbReference type="EMBL" id="MBTG01000001">
    <property type="protein sequence ID" value="OPH62032.1"/>
    <property type="molecule type" value="Genomic_DNA"/>
</dbReference>
<dbReference type="InterPro" id="IPR003439">
    <property type="entry name" value="ABC_transporter-like_ATP-bd"/>
</dbReference>
<gene>
    <name evidence="5" type="ORF">BC351_01980</name>
</gene>
<dbReference type="Proteomes" id="UP000190626">
    <property type="component" value="Unassembled WGS sequence"/>
</dbReference>